<dbReference type="EMBL" id="CP098747">
    <property type="protein sequence ID" value="USG60025.1"/>
    <property type="molecule type" value="Genomic_DNA"/>
</dbReference>
<gene>
    <name evidence="1" type="ORF">NBZ79_12640</name>
</gene>
<protein>
    <submittedName>
        <fullName evidence="1">Uncharacterized protein</fullName>
    </submittedName>
</protein>
<evidence type="ECO:0000313" key="2">
    <source>
        <dbReference type="Proteomes" id="UP001056291"/>
    </source>
</evidence>
<dbReference type="RefSeq" id="WP_251932832.1">
    <property type="nucleotide sequence ID" value="NZ_CP098747.1"/>
</dbReference>
<accession>A0ABY4W2S1</accession>
<organism evidence="1 2">
    <name type="scientific">Sneathiella marina</name>
    <dbReference type="NCBI Taxonomy" id="2950108"/>
    <lineage>
        <taxon>Bacteria</taxon>
        <taxon>Pseudomonadati</taxon>
        <taxon>Pseudomonadota</taxon>
        <taxon>Alphaproteobacteria</taxon>
        <taxon>Sneathiellales</taxon>
        <taxon>Sneathiellaceae</taxon>
        <taxon>Sneathiella</taxon>
    </lineage>
</organism>
<reference evidence="1" key="1">
    <citation type="submission" date="2022-06" db="EMBL/GenBank/DDBJ databases">
        <title>Sneathiella actinostolidae sp. nov., isolated from a sea anemonein the Western Pacific Ocean.</title>
        <authorList>
            <person name="Wei M.J."/>
        </authorList>
    </citation>
    <scope>NUCLEOTIDE SEQUENCE</scope>
    <source>
        <strain evidence="1">PHK-P5</strain>
    </source>
</reference>
<proteinExistence type="predicted"/>
<evidence type="ECO:0000313" key="1">
    <source>
        <dbReference type="EMBL" id="USG60025.1"/>
    </source>
</evidence>
<dbReference type="Proteomes" id="UP001056291">
    <property type="component" value="Chromosome"/>
</dbReference>
<keyword evidence="2" id="KW-1185">Reference proteome</keyword>
<name>A0ABY4W2S1_9PROT</name>
<sequence>MRQAEHATIVSDLKSEILAVGSPDKATVGERANAANLAALDMLIEGTDLSSGKKTMLAEAQTLRDLSREVREMTQVIDDLSCRTD</sequence>